<keyword evidence="3" id="KW-1185">Reference proteome</keyword>
<feature type="domain" description="Transposase InsH N-terminal" evidence="1">
    <location>
        <begin position="2"/>
        <end position="65"/>
    </location>
</feature>
<reference evidence="2" key="1">
    <citation type="submission" date="2022-06" db="EMBL/GenBank/DDBJ databases">
        <title>Solitalea sp. MAHUQ-68 isolated from rhizospheric soil.</title>
        <authorList>
            <person name="Huq M.A."/>
        </authorList>
    </citation>
    <scope>NUCLEOTIDE SEQUENCE</scope>
    <source>
        <strain evidence="2">MAHUQ-68</strain>
    </source>
</reference>
<dbReference type="Proteomes" id="UP001155182">
    <property type="component" value="Unassembled WGS sequence"/>
</dbReference>
<dbReference type="RefSeq" id="WP_380725182.1">
    <property type="nucleotide sequence ID" value="NZ_JAMWYS010000040.1"/>
</dbReference>
<accession>A0A9X2JD28</accession>
<dbReference type="EMBL" id="JAMWYS010000040">
    <property type="protein sequence ID" value="MCO4293693.1"/>
    <property type="molecule type" value="Genomic_DNA"/>
</dbReference>
<sequence>MDEWVDKQHYIRLIDLLADQFVEDCAASFSNKGQYSIGRKAHHPAMLLKLYMYCYLNSINSSRKI</sequence>
<evidence type="ECO:0000313" key="2">
    <source>
        <dbReference type="EMBL" id="MCO4293693.1"/>
    </source>
</evidence>
<dbReference type="InterPro" id="IPR008490">
    <property type="entry name" value="Transposase_InsH_N"/>
</dbReference>
<comment type="caution">
    <text evidence="2">The sequence shown here is derived from an EMBL/GenBank/DDBJ whole genome shotgun (WGS) entry which is preliminary data.</text>
</comment>
<evidence type="ECO:0000259" key="1">
    <source>
        <dbReference type="Pfam" id="PF05598"/>
    </source>
</evidence>
<proteinExistence type="predicted"/>
<feature type="non-terminal residue" evidence="2">
    <location>
        <position position="65"/>
    </location>
</feature>
<protein>
    <submittedName>
        <fullName evidence="2">IS5/IS1182 family transposase</fullName>
    </submittedName>
</protein>
<evidence type="ECO:0000313" key="3">
    <source>
        <dbReference type="Proteomes" id="UP001155182"/>
    </source>
</evidence>
<gene>
    <name evidence="2" type="ORF">NF867_12540</name>
</gene>
<name>A0A9X2JD28_9SPHI</name>
<organism evidence="2 3">
    <name type="scientific">Solitalea agri</name>
    <dbReference type="NCBI Taxonomy" id="2953739"/>
    <lineage>
        <taxon>Bacteria</taxon>
        <taxon>Pseudomonadati</taxon>
        <taxon>Bacteroidota</taxon>
        <taxon>Sphingobacteriia</taxon>
        <taxon>Sphingobacteriales</taxon>
        <taxon>Sphingobacteriaceae</taxon>
        <taxon>Solitalea</taxon>
    </lineage>
</organism>
<dbReference type="Pfam" id="PF05598">
    <property type="entry name" value="DUF772"/>
    <property type="match status" value="1"/>
</dbReference>
<dbReference type="AlphaFoldDB" id="A0A9X2JD28"/>